<sequence>MVTANRVGPSYGVEIGNGQSLVRSDTRKLGAGGDTGMRPHELLESALAACICMSIDMAAQRAAMALPALTVTVALERLDHESGFDVSLRFAAPLSDAQRALAREAVAASPVARTLGKTVRVRPATVDDA</sequence>
<accession>A0A0D6ICT8</accession>
<dbReference type="EMBL" id="JAPZVI010000054">
    <property type="protein sequence ID" value="MCZ8405834.1"/>
    <property type="molecule type" value="Genomic_DNA"/>
</dbReference>
<organism evidence="1 2">
    <name type="scientific">Alcaligenes xylosoxydans xylosoxydans</name>
    <name type="common">Achromobacter xylosoxidans</name>
    <dbReference type="NCBI Taxonomy" id="85698"/>
    <lineage>
        <taxon>Bacteria</taxon>
        <taxon>Pseudomonadati</taxon>
        <taxon>Pseudomonadota</taxon>
        <taxon>Betaproteobacteria</taxon>
        <taxon>Burkholderiales</taxon>
        <taxon>Alcaligenaceae</taxon>
        <taxon>Achromobacter</taxon>
    </lineage>
</organism>
<dbReference type="eggNOG" id="COG1765">
    <property type="taxonomic scope" value="Bacteria"/>
</dbReference>
<proteinExistence type="predicted"/>
<gene>
    <name evidence="1" type="ORF">O9570_30610</name>
</gene>
<dbReference type="GeneID" id="75278439"/>
<comment type="caution">
    <text evidence="1">The sequence shown here is derived from an EMBL/GenBank/DDBJ whole genome shotgun (WGS) entry which is preliminary data.</text>
</comment>
<evidence type="ECO:0000313" key="2">
    <source>
        <dbReference type="Proteomes" id="UP001141992"/>
    </source>
</evidence>
<dbReference type="InterPro" id="IPR036102">
    <property type="entry name" value="OsmC/Ohrsf"/>
</dbReference>
<dbReference type="InterPro" id="IPR015946">
    <property type="entry name" value="KH_dom-like_a/b"/>
</dbReference>
<dbReference type="KEGG" id="axx:ERS451415_04588"/>
<dbReference type="Gene3D" id="3.30.300.20">
    <property type="match status" value="1"/>
</dbReference>
<evidence type="ECO:0000313" key="1">
    <source>
        <dbReference type="EMBL" id="MCZ8405834.1"/>
    </source>
</evidence>
<name>A0A0D6ICT8_ALCXX</name>
<dbReference type="Proteomes" id="UP001141992">
    <property type="component" value="Unassembled WGS sequence"/>
</dbReference>
<dbReference type="RefSeq" id="WP_006387558.1">
    <property type="nucleotide sequence ID" value="NZ_CP014028.1"/>
</dbReference>
<dbReference type="Pfam" id="PF02566">
    <property type="entry name" value="OsmC"/>
    <property type="match status" value="1"/>
</dbReference>
<dbReference type="AlphaFoldDB" id="A0A0D6ICT8"/>
<protein>
    <submittedName>
        <fullName evidence="1">OsmC family protein</fullName>
    </submittedName>
</protein>
<dbReference type="InterPro" id="IPR003718">
    <property type="entry name" value="OsmC/Ohr_fam"/>
</dbReference>
<dbReference type="SUPFAM" id="SSF82784">
    <property type="entry name" value="OsmC-like"/>
    <property type="match status" value="1"/>
</dbReference>
<reference evidence="1" key="1">
    <citation type="submission" date="2022-12" db="EMBL/GenBank/DDBJ databases">
        <authorList>
            <person name="Voronina O.L."/>
            <person name="Kunda M.S."/>
            <person name="Ryzhova N."/>
            <person name="Aksenova E.I."/>
        </authorList>
    </citation>
    <scope>NUCLEOTIDE SEQUENCE</scope>
    <source>
        <strain evidence="1">SCCH136:Ach223948</strain>
    </source>
</reference>